<reference evidence="1 2" key="1">
    <citation type="submission" date="2017-05" db="EMBL/GenBank/DDBJ databases">
        <authorList>
            <person name="Varghese N."/>
            <person name="Submissions S."/>
        </authorList>
    </citation>
    <scope>NUCLEOTIDE SEQUENCE [LARGE SCALE GENOMIC DNA]</scope>
    <source>
        <strain evidence="1 2">DSM 19036</strain>
    </source>
</reference>
<gene>
    <name evidence="1" type="ORF">SAMN06265348_109289</name>
</gene>
<name>A0A521F006_9SPHI</name>
<protein>
    <submittedName>
        <fullName evidence="1">Uncharacterized protein</fullName>
    </submittedName>
</protein>
<dbReference type="AlphaFoldDB" id="A0A521F006"/>
<dbReference type="EMBL" id="FXTN01000009">
    <property type="protein sequence ID" value="SMO88760.1"/>
    <property type="molecule type" value="Genomic_DNA"/>
</dbReference>
<sequence>MTAVKCIVLNFCLSIMIGRILIEGDKKQNPSVNKLCLRAGYIHTGVFYGN</sequence>
<accession>A0A521F006</accession>
<organism evidence="1 2">
    <name type="scientific">Pedobacter westerhofensis</name>
    <dbReference type="NCBI Taxonomy" id="425512"/>
    <lineage>
        <taxon>Bacteria</taxon>
        <taxon>Pseudomonadati</taxon>
        <taxon>Bacteroidota</taxon>
        <taxon>Sphingobacteriia</taxon>
        <taxon>Sphingobacteriales</taxon>
        <taxon>Sphingobacteriaceae</taxon>
        <taxon>Pedobacter</taxon>
    </lineage>
</organism>
<proteinExistence type="predicted"/>
<dbReference type="Proteomes" id="UP000320300">
    <property type="component" value="Unassembled WGS sequence"/>
</dbReference>
<evidence type="ECO:0000313" key="2">
    <source>
        <dbReference type="Proteomes" id="UP000320300"/>
    </source>
</evidence>
<evidence type="ECO:0000313" key="1">
    <source>
        <dbReference type="EMBL" id="SMO88760.1"/>
    </source>
</evidence>
<keyword evidence="2" id="KW-1185">Reference proteome</keyword>